<protein>
    <submittedName>
        <fullName evidence="2">Uncharacterized protein</fullName>
    </submittedName>
</protein>
<accession>A0A8S1HTD6</accession>
<dbReference type="EMBL" id="CAJGYM010000170">
    <property type="protein sequence ID" value="CAD6199370.1"/>
    <property type="molecule type" value="Genomic_DNA"/>
</dbReference>
<keyword evidence="3" id="KW-1185">Reference proteome</keyword>
<dbReference type="Proteomes" id="UP000835052">
    <property type="component" value="Unassembled WGS sequence"/>
</dbReference>
<evidence type="ECO:0000313" key="3">
    <source>
        <dbReference type="Proteomes" id="UP000835052"/>
    </source>
</evidence>
<evidence type="ECO:0000313" key="2">
    <source>
        <dbReference type="EMBL" id="CAD6199370.1"/>
    </source>
</evidence>
<feature type="compositionally biased region" description="Basic residues" evidence="1">
    <location>
        <begin position="149"/>
        <end position="164"/>
    </location>
</feature>
<dbReference type="AlphaFoldDB" id="A0A8S1HTD6"/>
<organism evidence="2 3">
    <name type="scientific">Caenorhabditis auriculariae</name>
    <dbReference type="NCBI Taxonomy" id="2777116"/>
    <lineage>
        <taxon>Eukaryota</taxon>
        <taxon>Metazoa</taxon>
        <taxon>Ecdysozoa</taxon>
        <taxon>Nematoda</taxon>
        <taxon>Chromadorea</taxon>
        <taxon>Rhabditida</taxon>
        <taxon>Rhabditina</taxon>
        <taxon>Rhabditomorpha</taxon>
        <taxon>Rhabditoidea</taxon>
        <taxon>Rhabditidae</taxon>
        <taxon>Peloderinae</taxon>
        <taxon>Caenorhabditis</taxon>
    </lineage>
</organism>
<reference evidence="2" key="1">
    <citation type="submission" date="2020-10" db="EMBL/GenBank/DDBJ databases">
        <authorList>
            <person name="Kikuchi T."/>
        </authorList>
    </citation>
    <scope>NUCLEOTIDE SEQUENCE</scope>
    <source>
        <strain evidence="2">NKZ352</strain>
    </source>
</reference>
<feature type="region of interest" description="Disordered" evidence="1">
    <location>
        <begin position="148"/>
        <end position="180"/>
    </location>
</feature>
<name>A0A8S1HTD6_9PELO</name>
<evidence type="ECO:0000256" key="1">
    <source>
        <dbReference type="SAM" id="MobiDB-lite"/>
    </source>
</evidence>
<gene>
    <name evidence="2" type="ORF">CAUJ_LOCUS15273</name>
</gene>
<comment type="caution">
    <text evidence="2">The sequence shown here is derived from an EMBL/GenBank/DDBJ whole genome shotgun (WGS) entry which is preliminary data.</text>
</comment>
<proteinExistence type="predicted"/>
<sequence>MPVYESERHYEKLPLLASREELRAIRTLLEDEQIDCSFTQSSLRLPHNDASVKQYKFTICAFCAGNHYSDGCHRITKPSERLETSHDSRKCVKCLMREDAHHNCRAHKRCRYCNEDTHHPSLCRIPLVHYEYQKITQIKVTRPYNVYGHHQHAKPNKQHSRKKNSTSTCPECETEEDHHDNDANHFRGKGFYPWLKLFADTMKHPEYNRNTHSFPFPPRSWTDITDELTKAFKSSIEIVNAQGELCEMKHKAH</sequence>